<evidence type="ECO:0000313" key="6">
    <source>
        <dbReference type="Proteomes" id="UP000035740"/>
    </source>
</evidence>
<dbReference type="KEGG" id="bvg:104907268"/>
<dbReference type="PANTHER" id="PTHR33388">
    <property type="entry name" value="OS01G0212500 PROTEIN"/>
    <property type="match status" value="1"/>
</dbReference>
<feature type="region of interest" description="Disordered" evidence="4">
    <location>
        <begin position="1"/>
        <end position="59"/>
    </location>
</feature>
<protein>
    <submittedName>
        <fullName evidence="5">Uncharacterized protein</fullName>
    </submittedName>
</protein>
<name>A0A0J8BBU5_BETVV</name>
<dbReference type="OrthoDB" id="1917522at2759"/>
<dbReference type="EMBL" id="KQ090254">
    <property type="protein sequence ID" value="KMS98386.1"/>
    <property type="molecule type" value="Genomic_DNA"/>
</dbReference>
<feature type="region of interest" description="Disordered" evidence="4">
    <location>
        <begin position="72"/>
        <end position="101"/>
    </location>
</feature>
<dbReference type="OMA" id="ENVMMEY"/>
<proteinExistence type="predicted"/>
<dbReference type="GO" id="GO:0003700">
    <property type="term" value="F:DNA-binding transcription factor activity"/>
    <property type="evidence" value="ECO:0007669"/>
    <property type="project" value="InterPro"/>
</dbReference>
<reference evidence="5 6" key="1">
    <citation type="journal article" date="2014" name="Nature">
        <title>The genome of the recently domesticated crop plant sugar beet (Beta vulgaris).</title>
        <authorList>
            <person name="Dohm J.C."/>
            <person name="Minoche A.E."/>
            <person name="Holtgrawe D."/>
            <person name="Capella-Gutierrez S."/>
            <person name="Zakrzewski F."/>
            <person name="Tafer H."/>
            <person name="Rupp O."/>
            <person name="Sorensen T.R."/>
            <person name="Stracke R."/>
            <person name="Reinhardt R."/>
            <person name="Goesmann A."/>
            <person name="Kraft T."/>
            <person name="Schulz B."/>
            <person name="Stadler P.F."/>
            <person name="Schmidt T."/>
            <person name="Gabaldon T."/>
            <person name="Lehrach H."/>
            <person name="Weisshaar B."/>
            <person name="Himmelbauer H."/>
        </authorList>
    </citation>
    <scope>NUCLEOTIDE SEQUENCE [LARGE SCALE GENOMIC DNA]</scope>
    <source>
        <tissue evidence="5">Taproot</tissue>
    </source>
</reference>
<organism evidence="5 6">
    <name type="scientific">Beta vulgaris subsp. vulgaris</name>
    <name type="common">Beet</name>
    <dbReference type="NCBI Taxonomy" id="3555"/>
    <lineage>
        <taxon>Eukaryota</taxon>
        <taxon>Viridiplantae</taxon>
        <taxon>Streptophyta</taxon>
        <taxon>Embryophyta</taxon>
        <taxon>Tracheophyta</taxon>
        <taxon>Spermatophyta</taxon>
        <taxon>Magnoliopsida</taxon>
        <taxon>eudicotyledons</taxon>
        <taxon>Gunneridae</taxon>
        <taxon>Pentapetalae</taxon>
        <taxon>Caryophyllales</taxon>
        <taxon>Chenopodiaceae</taxon>
        <taxon>Betoideae</taxon>
        <taxon>Beta</taxon>
    </lineage>
</organism>
<dbReference type="InterPro" id="IPR040356">
    <property type="entry name" value="SPEAR"/>
</dbReference>
<evidence type="ECO:0000313" key="5">
    <source>
        <dbReference type="EMBL" id="KMS98386.1"/>
    </source>
</evidence>
<dbReference type="AlphaFoldDB" id="A0A0J8BBU5"/>
<keyword evidence="3" id="KW-0804">Transcription</keyword>
<evidence type="ECO:0000256" key="3">
    <source>
        <dbReference type="ARBA" id="ARBA00023163"/>
    </source>
</evidence>
<sequence>MTTPFFHIPSTNSSTTSSTTTTTTIPLSNPNSSSNSKPRGRKHGGKSQNGPKNKIRQRGVGIAELERIREKNNSPPLPHLHPHDHPNHHHHHVTNTTTNSSINATNIRPFFSPRVNHSNPLSGVPVIRYCIPGQPIPDPRLTNRVSIPGPSSSSPAFASELPSMPNPYPLDFSTLSFKKKKMIGEETSTVGFSKGYNSNFGGFDLKNGDNDYLPFNGGFSAHATTTTNTATSEVVAIHRKWNGSENVMMEYGFFPGKSSDSEENMNNNFQDYNYYNKIMEDELNLKMGLISDSSSSPSSSSSLSSLTTATTTTTSNTSVDLSLKLSYH</sequence>
<dbReference type="eggNOG" id="KOG0663">
    <property type="taxonomic scope" value="Eukaryota"/>
</dbReference>
<evidence type="ECO:0000256" key="2">
    <source>
        <dbReference type="ARBA" id="ARBA00023015"/>
    </source>
</evidence>
<feature type="compositionally biased region" description="Basic residues" evidence="4">
    <location>
        <begin position="80"/>
        <end position="93"/>
    </location>
</feature>
<keyword evidence="2" id="KW-0805">Transcription regulation</keyword>
<dbReference type="Gramene" id="KMS98386">
    <property type="protein sequence ID" value="KMS98386"/>
    <property type="gene ID" value="BVRB_4g093380"/>
</dbReference>
<dbReference type="Proteomes" id="UP000035740">
    <property type="component" value="Unassembled WGS sequence"/>
</dbReference>
<accession>A0A0J8BBU5</accession>
<feature type="compositionally biased region" description="Low complexity" evidence="4">
    <location>
        <begin position="9"/>
        <end position="36"/>
    </location>
</feature>
<evidence type="ECO:0000256" key="1">
    <source>
        <dbReference type="ARBA" id="ARBA00022491"/>
    </source>
</evidence>
<dbReference type="PANTHER" id="PTHR33388:SF2">
    <property type="entry name" value="PROTEIN SPOROCYTELESS"/>
    <property type="match status" value="1"/>
</dbReference>
<keyword evidence="1" id="KW-0678">Repressor</keyword>
<gene>
    <name evidence="5" type="ORF">BVRB_4g093380</name>
</gene>
<keyword evidence="6" id="KW-1185">Reference proteome</keyword>
<evidence type="ECO:0000256" key="4">
    <source>
        <dbReference type="SAM" id="MobiDB-lite"/>
    </source>
</evidence>